<dbReference type="AlphaFoldDB" id="A0A0K2UUW0"/>
<sequence>MEKYKCNGEYLHGITSKRNPPY</sequence>
<proteinExistence type="predicted"/>
<protein>
    <submittedName>
        <fullName evidence="1">Uncharacterized protein</fullName>
    </submittedName>
</protein>
<name>A0A0K2UUW0_LEPSM</name>
<accession>A0A0K2UUW0</accession>
<dbReference type="EMBL" id="HACA01024707">
    <property type="protein sequence ID" value="CDW42068.1"/>
    <property type="molecule type" value="Transcribed_RNA"/>
</dbReference>
<organism evidence="1">
    <name type="scientific">Lepeophtheirus salmonis</name>
    <name type="common">Salmon louse</name>
    <name type="synonym">Caligus salmonis</name>
    <dbReference type="NCBI Taxonomy" id="72036"/>
    <lineage>
        <taxon>Eukaryota</taxon>
        <taxon>Metazoa</taxon>
        <taxon>Ecdysozoa</taxon>
        <taxon>Arthropoda</taxon>
        <taxon>Crustacea</taxon>
        <taxon>Multicrustacea</taxon>
        <taxon>Hexanauplia</taxon>
        <taxon>Copepoda</taxon>
        <taxon>Siphonostomatoida</taxon>
        <taxon>Caligidae</taxon>
        <taxon>Lepeophtheirus</taxon>
    </lineage>
</organism>
<reference evidence="1" key="1">
    <citation type="submission" date="2014-05" db="EMBL/GenBank/DDBJ databases">
        <authorList>
            <person name="Chronopoulou M."/>
        </authorList>
    </citation>
    <scope>NUCLEOTIDE SEQUENCE</scope>
    <source>
        <tissue evidence="1">Whole organism</tissue>
    </source>
</reference>
<evidence type="ECO:0000313" key="1">
    <source>
        <dbReference type="EMBL" id="CDW42068.1"/>
    </source>
</evidence>